<reference evidence="3 4" key="1">
    <citation type="submission" date="2024-03" db="EMBL/GenBank/DDBJ databases">
        <title>Aureococcus anophagefferens CCMP1851 and Kratosvirus quantuckense: Draft genome of a second virus-susceptible host strain in the model system.</title>
        <authorList>
            <person name="Chase E."/>
            <person name="Truchon A.R."/>
            <person name="Schepens W."/>
            <person name="Wilhelm S.W."/>
        </authorList>
    </citation>
    <scope>NUCLEOTIDE SEQUENCE [LARGE SCALE GENOMIC DNA]</scope>
    <source>
        <strain evidence="3 4">CCMP1851</strain>
    </source>
</reference>
<evidence type="ECO:0000313" key="4">
    <source>
        <dbReference type="Proteomes" id="UP001363151"/>
    </source>
</evidence>
<comment type="caution">
    <text evidence="3">The sequence shown here is derived from an EMBL/GenBank/DDBJ whole genome shotgun (WGS) entry which is preliminary data.</text>
</comment>
<keyword evidence="4" id="KW-1185">Reference proteome</keyword>
<evidence type="ECO:0000256" key="1">
    <source>
        <dbReference type="SAM" id="MobiDB-lite"/>
    </source>
</evidence>
<dbReference type="GO" id="GO:0016787">
    <property type="term" value="F:hydrolase activity"/>
    <property type="evidence" value="ECO:0007669"/>
    <property type="project" value="UniProtKB-KW"/>
</dbReference>
<accession>A0ABR1GFV1</accession>
<keyword evidence="3" id="KW-0378">Hydrolase</keyword>
<evidence type="ECO:0000313" key="3">
    <source>
        <dbReference type="EMBL" id="KAK7254961.1"/>
    </source>
</evidence>
<evidence type="ECO:0000259" key="2">
    <source>
        <dbReference type="Pfam" id="PF12146"/>
    </source>
</evidence>
<dbReference type="PANTHER" id="PTHR43358:SF4">
    <property type="entry name" value="ALPHA_BETA HYDROLASE FOLD-1 DOMAIN-CONTAINING PROTEIN"/>
    <property type="match status" value="1"/>
</dbReference>
<dbReference type="EMBL" id="JBBJCI010000011">
    <property type="protein sequence ID" value="KAK7254961.1"/>
    <property type="molecule type" value="Genomic_DNA"/>
</dbReference>
<dbReference type="InterPro" id="IPR029058">
    <property type="entry name" value="AB_hydrolase_fold"/>
</dbReference>
<proteinExistence type="predicted"/>
<dbReference type="Pfam" id="PF12146">
    <property type="entry name" value="Hydrolase_4"/>
    <property type="match status" value="1"/>
</dbReference>
<dbReference type="InterPro" id="IPR052920">
    <property type="entry name" value="DNA-binding_regulatory"/>
</dbReference>
<feature type="region of interest" description="Disordered" evidence="1">
    <location>
        <begin position="1"/>
        <end position="51"/>
    </location>
</feature>
<dbReference type="InterPro" id="IPR022742">
    <property type="entry name" value="Hydrolase_4"/>
</dbReference>
<dbReference type="Gene3D" id="3.40.50.1820">
    <property type="entry name" value="alpha/beta hydrolase"/>
    <property type="match status" value="1"/>
</dbReference>
<sequence>MPEAPEPSITQGIDRQAREAAVESTMVVEARQTPQHRTPPQPKQKKKKPSKIAMVRMGYEQLVCTVVRPPRVSYGVEDLGMPCKRVNGAFVERVDFEVANDRGETLRCSRWAPNPATRRHILYLHSNSSCRLAVVRSPLLATAASLGATLVAFDFAGCGISDGDVVTLGIHERADVAKLIATIKARDPAAQIVLWGRSMGAASALLYCEAYDDPAVSALVLDSPFLFLSLKTLADDVVKRVAPKAPRCGVACLLCCLKRSVKSRTGGVDVMKVSCEPAARKATRPALFVSGVRDVLAPPKTHGEPLERAYAAPSKLLTFDGEHNSPRPRWIYEETRAFLLAAFAPDLEPLRRALEDAPAPAGADAPLVTKATTI</sequence>
<gene>
    <name evidence="3" type="ORF">SO694_00138071</name>
</gene>
<protein>
    <submittedName>
        <fullName evidence="3">Palmitoyl-(Protein) hydrolase</fullName>
    </submittedName>
</protein>
<dbReference type="SUPFAM" id="SSF53474">
    <property type="entry name" value="alpha/beta-Hydrolases"/>
    <property type="match status" value="1"/>
</dbReference>
<organism evidence="3 4">
    <name type="scientific">Aureococcus anophagefferens</name>
    <name type="common">Harmful bloom alga</name>
    <dbReference type="NCBI Taxonomy" id="44056"/>
    <lineage>
        <taxon>Eukaryota</taxon>
        <taxon>Sar</taxon>
        <taxon>Stramenopiles</taxon>
        <taxon>Ochrophyta</taxon>
        <taxon>Pelagophyceae</taxon>
        <taxon>Pelagomonadales</taxon>
        <taxon>Pelagomonadaceae</taxon>
        <taxon>Aureococcus</taxon>
    </lineage>
</organism>
<dbReference type="Proteomes" id="UP001363151">
    <property type="component" value="Unassembled WGS sequence"/>
</dbReference>
<dbReference type="PANTHER" id="PTHR43358">
    <property type="entry name" value="ALPHA/BETA-HYDROLASE"/>
    <property type="match status" value="1"/>
</dbReference>
<feature type="domain" description="Serine aminopeptidase S33" evidence="2">
    <location>
        <begin position="145"/>
        <end position="244"/>
    </location>
</feature>
<name>A0ABR1GFV1_AURAN</name>